<dbReference type="InterPro" id="IPR018060">
    <property type="entry name" value="HTH_AraC"/>
</dbReference>
<dbReference type="PROSITE" id="PS01124">
    <property type="entry name" value="HTH_ARAC_FAMILY_2"/>
    <property type="match status" value="1"/>
</dbReference>
<dbReference type="InterPro" id="IPR009057">
    <property type="entry name" value="Homeodomain-like_sf"/>
</dbReference>
<dbReference type="PANTHER" id="PTHR47894:SF1">
    <property type="entry name" value="HTH-TYPE TRANSCRIPTIONAL REGULATOR VQSM"/>
    <property type="match status" value="1"/>
</dbReference>
<feature type="domain" description="HTH araC/xylS-type" evidence="4">
    <location>
        <begin position="239"/>
        <end position="337"/>
    </location>
</feature>
<dbReference type="InterPro" id="IPR032687">
    <property type="entry name" value="AraC-type_N"/>
</dbReference>
<comment type="caution">
    <text evidence="5">The sequence shown here is derived from an EMBL/GenBank/DDBJ whole genome shotgun (WGS) entry which is preliminary data.</text>
</comment>
<dbReference type="EMBL" id="JALKII010000004">
    <property type="protein sequence ID" value="MCK0537574.1"/>
    <property type="molecule type" value="Genomic_DNA"/>
</dbReference>
<name>A0ABT0E6W9_9GAMM</name>
<gene>
    <name evidence="5" type="ORF">MU846_07610</name>
</gene>
<evidence type="ECO:0000313" key="5">
    <source>
        <dbReference type="EMBL" id="MCK0537574.1"/>
    </source>
</evidence>
<keyword evidence="2" id="KW-0238">DNA-binding</keyword>
<dbReference type="RefSeq" id="WP_246951298.1">
    <property type="nucleotide sequence ID" value="NZ_JALKII010000004.1"/>
</dbReference>
<keyword evidence="3" id="KW-0804">Transcription</keyword>
<dbReference type="SUPFAM" id="SSF46689">
    <property type="entry name" value="Homeodomain-like"/>
    <property type="match status" value="1"/>
</dbReference>
<proteinExistence type="predicted"/>
<evidence type="ECO:0000259" key="4">
    <source>
        <dbReference type="PROSITE" id="PS01124"/>
    </source>
</evidence>
<evidence type="ECO:0000313" key="6">
    <source>
        <dbReference type="Proteomes" id="UP001165524"/>
    </source>
</evidence>
<dbReference type="Gene3D" id="1.10.10.60">
    <property type="entry name" value="Homeodomain-like"/>
    <property type="match status" value="1"/>
</dbReference>
<dbReference type="Pfam" id="PF12625">
    <property type="entry name" value="Arabinose_bd"/>
    <property type="match status" value="1"/>
</dbReference>
<dbReference type="Pfam" id="PF12833">
    <property type="entry name" value="HTH_18"/>
    <property type="match status" value="1"/>
</dbReference>
<protein>
    <submittedName>
        <fullName evidence="5">AraC family transcriptional regulator</fullName>
    </submittedName>
</protein>
<evidence type="ECO:0000256" key="3">
    <source>
        <dbReference type="ARBA" id="ARBA00023163"/>
    </source>
</evidence>
<evidence type="ECO:0000256" key="2">
    <source>
        <dbReference type="ARBA" id="ARBA00023125"/>
    </source>
</evidence>
<dbReference type="PANTHER" id="PTHR47894">
    <property type="entry name" value="HTH-TYPE TRANSCRIPTIONAL REGULATOR GADX"/>
    <property type="match status" value="1"/>
</dbReference>
<keyword evidence="6" id="KW-1185">Reference proteome</keyword>
<evidence type="ECO:0000256" key="1">
    <source>
        <dbReference type="ARBA" id="ARBA00023015"/>
    </source>
</evidence>
<accession>A0ABT0E6W9</accession>
<organism evidence="5 6">
    <name type="scientific">Alcanivorax quisquiliarum</name>
    <dbReference type="NCBI Taxonomy" id="2933565"/>
    <lineage>
        <taxon>Bacteria</taxon>
        <taxon>Pseudomonadati</taxon>
        <taxon>Pseudomonadota</taxon>
        <taxon>Gammaproteobacteria</taxon>
        <taxon>Oceanospirillales</taxon>
        <taxon>Alcanivoracaceae</taxon>
        <taxon>Alcanivorax</taxon>
    </lineage>
</organism>
<dbReference type="SMART" id="SM00342">
    <property type="entry name" value="HTH_ARAC"/>
    <property type="match status" value="1"/>
</dbReference>
<keyword evidence="1" id="KW-0805">Transcription regulation</keyword>
<dbReference type="Proteomes" id="UP001165524">
    <property type="component" value="Unassembled WGS sequence"/>
</dbReference>
<reference evidence="5" key="1">
    <citation type="submission" date="2022-04" db="EMBL/GenBank/DDBJ databases">
        <title>Alcanivorax sp. CY1518 draft genome sequence.</title>
        <authorList>
            <person name="Zhao G."/>
            <person name="An M."/>
        </authorList>
    </citation>
    <scope>NUCLEOTIDE SEQUENCE</scope>
    <source>
        <strain evidence="5">CY1518</strain>
    </source>
</reference>
<sequence>MTNLGSISGAALDQYLVSARAAGLDISPALAAAGLTESSARQPDSRVPSALFEELLAQLIALSDDPLFGLNTSQFVQPGSYSVMGYIAMSAATLNEALSKVALYEKLVGDMGVTEVHPTDHLVEVRWLCRHTREPVRRHLIENVFGSWVRYGRWLADDDSLAPERVLFEHPAPCASLIAAYEDVFGCEVRFDQPCSALHADPRVLDAPLRHPDPQLLSTLEAHAASKLRRLGIDTSLTHKVRERIRACLGERLPRKEQIAAELGLNMRTLHRRLQEEGTTWQAILDELRQSLALHYLTTSELPQAIIAERLGYSDIRSFQRSFRRHNGMTPGEYRAARSPQT</sequence>